<accession>A0A1X7LHD4</accession>
<dbReference type="RefSeq" id="WP_139827313.1">
    <property type="nucleotide sequence ID" value="NZ_FXAO01000017.1"/>
</dbReference>
<gene>
    <name evidence="1" type="ORF">SAMN03080602_04363</name>
</gene>
<dbReference type="OrthoDB" id="6400902at2"/>
<name>A0A1X7LHD4_9FLAO</name>
<protein>
    <submittedName>
        <fullName evidence="1">Uncharacterized protein</fullName>
    </submittedName>
</protein>
<proteinExistence type="predicted"/>
<keyword evidence="2" id="KW-1185">Reference proteome</keyword>
<sequence>MKILIVIILICGLSLMPTQKMIRNYNIDGQKRALTKKPEYYAMEWQDGIALYNKPTSYFIEVETMGNQNVDMLVTDLQRPVLYTADICTPVCADGECRLMYLTLYWNLLGSYVGYDKVEGQSLTKHDHVEFVDQDYEKLHQLLLDDNSILKRRKIDELVSKPKESDIDGADAIAGATITEVKESVVDGALYSCYVAWNIAHGPIKEELQEYTAALFDNELKRYMLMSNEQDYQMYALNSLSESEFLEYKDRIAQIFGESIPLVRTYIVQNLPKLFWQTEDLQIPFWESFAEVDINTRSLLLNHIHEAPVNVLVSLGRNLELMTKNQLKLYLEAIEKNVSTSPEINAQLLRFAESGNHTYGYIVTEFLEDLE</sequence>
<evidence type="ECO:0000313" key="1">
    <source>
        <dbReference type="EMBL" id="SMG53278.1"/>
    </source>
</evidence>
<dbReference type="Proteomes" id="UP000193420">
    <property type="component" value="Unassembled WGS sequence"/>
</dbReference>
<organism evidence="1 2">
    <name type="scientific">Arenibacter troitsensis</name>
    <dbReference type="NCBI Taxonomy" id="188872"/>
    <lineage>
        <taxon>Bacteria</taxon>
        <taxon>Pseudomonadati</taxon>
        <taxon>Bacteroidota</taxon>
        <taxon>Flavobacteriia</taxon>
        <taxon>Flavobacteriales</taxon>
        <taxon>Flavobacteriaceae</taxon>
        <taxon>Arenibacter</taxon>
    </lineage>
</organism>
<dbReference type="STRING" id="188872.SAMN03080602_04363"/>
<reference evidence="2" key="1">
    <citation type="submission" date="2017-04" db="EMBL/GenBank/DDBJ databases">
        <authorList>
            <person name="Varghese N."/>
            <person name="Submissions S."/>
        </authorList>
    </citation>
    <scope>NUCLEOTIDE SEQUENCE [LARGE SCALE GENOMIC DNA]</scope>
    <source>
        <strain evidence="2">DSM 19835</strain>
    </source>
</reference>
<dbReference type="EMBL" id="FXAO01000017">
    <property type="protein sequence ID" value="SMG53278.1"/>
    <property type="molecule type" value="Genomic_DNA"/>
</dbReference>
<evidence type="ECO:0000313" key="2">
    <source>
        <dbReference type="Proteomes" id="UP000193420"/>
    </source>
</evidence>
<dbReference type="AlphaFoldDB" id="A0A1X7LHD4"/>